<proteinExistence type="predicted"/>
<comment type="caution">
    <text evidence="3">The sequence shown here is derived from an EMBL/GenBank/DDBJ whole genome shotgun (WGS) entry which is preliminary data.</text>
</comment>
<dbReference type="RefSeq" id="WP_211142236.1">
    <property type="nucleotide sequence ID" value="NZ_JAEEGB010000008.1"/>
</dbReference>
<evidence type="ECO:0000256" key="1">
    <source>
        <dbReference type="ARBA" id="ARBA00022795"/>
    </source>
</evidence>
<keyword evidence="3" id="KW-0969">Cilium</keyword>
<accession>A0A934HSZ2</accession>
<feature type="coiled-coil region" evidence="2">
    <location>
        <begin position="77"/>
        <end position="107"/>
    </location>
</feature>
<dbReference type="Proteomes" id="UP000622687">
    <property type="component" value="Unassembled WGS sequence"/>
</dbReference>
<keyword evidence="3" id="KW-0966">Cell projection</keyword>
<dbReference type="InterPro" id="IPR007809">
    <property type="entry name" value="FlgN-like"/>
</dbReference>
<keyword evidence="4" id="KW-1185">Reference proteome</keyword>
<protein>
    <submittedName>
        <fullName evidence="3">Flagellar protein FlgN</fullName>
    </submittedName>
</protein>
<dbReference type="EMBL" id="JAEEGB010000008">
    <property type="protein sequence ID" value="MBI6872733.1"/>
    <property type="molecule type" value="Genomic_DNA"/>
</dbReference>
<dbReference type="InterPro" id="IPR036679">
    <property type="entry name" value="FlgN-like_sf"/>
</dbReference>
<keyword evidence="1" id="KW-1005">Bacterial flagellum biogenesis</keyword>
<gene>
    <name evidence="3" type="ORF">I6U51_08405</name>
</gene>
<organism evidence="3 4">
    <name type="scientific">Clostridium aciditolerans</name>
    <dbReference type="NCBI Taxonomy" id="339861"/>
    <lineage>
        <taxon>Bacteria</taxon>
        <taxon>Bacillati</taxon>
        <taxon>Bacillota</taxon>
        <taxon>Clostridia</taxon>
        <taxon>Eubacteriales</taxon>
        <taxon>Clostridiaceae</taxon>
        <taxon>Clostridium</taxon>
    </lineage>
</organism>
<dbReference type="AlphaFoldDB" id="A0A934HSZ2"/>
<evidence type="ECO:0000313" key="3">
    <source>
        <dbReference type="EMBL" id="MBI6872733.1"/>
    </source>
</evidence>
<dbReference type="Gene3D" id="1.20.58.300">
    <property type="entry name" value="FlgN-like"/>
    <property type="match status" value="1"/>
</dbReference>
<reference evidence="3" key="1">
    <citation type="submission" date="2020-12" db="EMBL/GenBank/DDBJ databases">
        <title>Clostridium thailandense sp. nov., a novel acetogenic bacterium isolated from peat land soil in Thailand.</title>
        <authorList>
            <person name="Chaikitkaew S."/>
            <person name="Birkeland N.K."/>
        </authorList>
    </citation>
    <scope>NUCLEOTIDE SEQUENCE</scope>
    <source>
        <strain evidence="3">DSM 17425</strain>
    </source>
</reference>
<dbReference type="SUPFAM" id="SSF140566">
    <property type="entry name" value="FlgN-like"/>
    <property type="match status" value="1"/>
</dbReference>
<dbReference type="Pfam" id="PF05130">
    <property type="entry name" value="FlgN"/>
    <property type="match status" value="1"/>
</dbReference>
<keyword evidence="2" id="KW-0175">Coiled coil</keyword>
<sequence>MTAELNKIILEEHKALKVLLEVLDEQFEYLTKRDVFSLDKVSHKLHECSVEVAHLEMERRKLTDGEAMSKIIEQVKDEELENNYRNIVKLLEEIQLQKETNDMLIRQGLGFTTQMLNVLSPDKGPKTYNSYGKRR</sequence>
<name>A0A934HSZ2_9CLOT</name>
<keyword evidence="3" id="KW-0282">Flagellum</keyword>
<evidence type="ECO:0000313" key="4">
    <source>
        <dbReference type="Proteomes" id="UP000622687"/>
    </source>
</evidence>
<dbReference type="GO" id="GO:0044780">
    <property type="term" value="P:bacterial-type flagellum assembly"/>
    <property type="evidence" value="ECO:0007669"/>
    <property type="project" value="InterPro"/>
</dbReference>
<evidence type="ECO:0000256" key="2">
    <source>
        <dbReference type="SAM" id="Coils"/>
    </source>
</evidence>